<dbReference type="OrthoDB" id="2250022at2759"/>
<feature type="transmembrane region" description="Helical" evidence="9">
    <location>
        <begin position="411"/>
        <end position="431"/>
    </location>
</feature>
<organism evidence="11 12">
    <name type="scientific">Chlorella sorokiniana</name>
    <name type="common">Freshwater green alga</name>
    <dbReference type="NCBI Taxonomy" id="3076"/>
    <lineage>
        <taxon>Eukaryota</taxon>
        <taxon>Viridiplantae</taxon>
        <taxon>Chlorophyta</taxon>
        <taxon>core chlorophytes</taxon>
        <taxon>Trebouxiophyceae</taxon>
        <taxon>Chlorellales</taxon>
        <taxon>Chlorellaceae</taxon>
        <taxon>Chlorella clade</taxon>
        <taxon>Chlorella</taxon>
    </lineage>
</organism>
<dbReference type="Gene3D" id="1.20.1250.20">
    <property type="entry name" value="MFS general substrate transporter like domains"/>
    <property type="match status" value="2"/>
</dbReference>
<feature type="transmembrane region" description="Helical" evidence="9">
    <location>
        <begin position="200"/>
        <end position="219"/>
    </location>
</feature>
<dbReference type="InterPro" id="IPR036259">
    <property type="entry name" value="MFS_trans_sf"/>
</dbReference>
<dbReference type="InterPro" id="IPR020846">
    <property type="entry name" value="MFS_dom"/>
</dbReference>
<keyword evidence="12" id="KW-1185">Reference proteome</keyword>
<evidence type="ECO:0000313" key="12">
    <source>
        <dbReference type="Proteomes" id="UP000239899"/>
    </source>
</evidence>
<dbReference type="GO" id="GO:0016020">
    <property type="term" value="C:membrane"/>
    <property type="evidence" value="ECO:0007669"/>
    <property type="project" value="UniProtKB-SubCell"/>
</dbReference>
<dbReference type="Proteomes" id="UP000239899">
    <property type="component" value="Unassembled WGS sequence"/>
</dbReference>
<feature type="compositionally biased region" description="Low complexity" evidence="8">
    <location>
        <begin position="523"/>
        <end position="535"/>
    </location>
</feature>
<evidence type="ECO:0000259" key="10">
    <source>
        <dbReference type="PROSITE" id="PS50850"/>
    </source>
</evidence>
<feature type="transmembrane region" description="Helical" evidence="9">
    <location>
        <begin position="174"/>
        <end position="194"/>
    </location>
</feature>
<protein>
    <submittedName>
        <fullName evidence="11">Anion transporter chloroplastic isoform X1</fullName>
    </submittedName>
</protein>
<keyword evidence="4" id="KW-0769">Symport</keyword>
<dbReference type="PANTHER" id="PTHR11662:SF243">
    <property type="entry name" value="ANION TRANSPORTER 6, CHLOROPLASTIC-RELATED"/>
    <property type="match status" value="1"/>
</dbReference>
<dbReference type="InterPro" id="IPR050382">
    <property type="entry name" value="MFS_Na/Anion_cotransporter"/>
</dbReference>
<gene>
    <name evidence="11" type="ORF">C2E21_5524</name>
</gene>
<keyword evidence="6 9" id="KW-0472">Membrane</keyword>
<evidence type="ECO:0000256" key="1">
    <source>
        <dbReference type="ARBA" id="ARBA00004141"/>
    </source>
</evidence>
<evidence type="ECO:0000256" key="3">
    <source>
        <dbReference type="ARBA" id="ARBA00022692"/>
    </source>
</evidence>
<reference evidence="11 12" key="1">
    <citation type="journal article" date="2018" name="Plant J.">
        <title>Genome sequences of Chlorella sorokiniana UTEX 1602 and Micractinium conductrix SAG 241.80: implications to maltose excretion by a green alga.</title>
        <authorList>
            <person name="Arriola M.B."/>
            <person name="Velmurugan N."/>
            <person name="Zhang Y."/>
            <person name="Plunkett M.H."/>
            <person name="Hondzo H."/>
            <person name="Barney B.M."/>
        </authorList>
    </citation>
    <scope>NUCLEOTIDE SEQUENCE [LARGE SCALE GENOMIC DNA]</scope>
    <source>
        <strain evidence="12">UTEX 1602</strain>
    </source>
</reference>
<proteinExistence type="inferred from homology"/>
<feature type="compositionally biased region" description="Basic and acidic residues" evidence="8">
    <location>
        <begin position="556"/>
        <end position="567"/>
    </location>
</feature>
<dbReference type="InterPro" id="IPR011701">
    <property type="entry name" value="MFS"/>
</dbReference>
<dbReference type="FunFam" id="1.20.1250.20:FF:000003">
    <property type="entry name" value="Solute carrier family 17 member 3"/>
    <property type="match status" value="1"/>
</dbReference>
<accession>A0A2P6TNR5</accession>
<feature type="compositionally biased region" description="Low complexity" evidence="8">
    <location>
        <begin position="544"/>
        <end position="555"/>
    </location>
</feature>
<dbReference type="Pfam" id="PF07690">
    <property type="entry name" value="MFS_1"/>
    <property type="match status" value="1"/>
</dbReference>
<dbReference type="AlphaFoldDB" id="A0A2P6TNR5"/>
<dbReference type="GO" id="GO:0015293">
    <property type="term" value="F:symporter activity"/>
    <property type="evidence" value="ECO:0007669"/>
    <property type="project" value="UniProtKB-KW"/>
</dbReference>
<name>A0A2P6TNR5_CHLSO</name>
<dbReference type="EMBL" id="LHPG02000010">
    <property type="protein sequence ID" value="PRW50980.1"/>
    <property type="molecule type" value="Genomic_DNA"/>
</dbReference>
<dbReference type="PROSITE" id="PS50850">
    <property type="entry name" value="MFS"/>
    <property type="match status" value="1"/>
</dbReference>
<feature type="transmembrane region" description="Helical" evidence="9">
    <location>
        <begin position="386"/>
        <end position="405"/>
    </location>
</feature>
<evidence type="ECO:0000256" key="6">
    <source>
        <dbReference type="ARBA" id="ARBA00023136"/>
    </source>
</evidence>
<dbReference type="GO" id="GO:0005315">
    <property type="term" value="F:phosphate transmembrane transporter activity"/>
    <property type="evidence" value="ECO:0007669"/>
    <property type="project" value="UniProtKB-ARBA"/>
</dbReference>
<evidence type="ECO:0000256" key="8">
    <source>
        <dbReference type="SAM" id="MobiDB-lite"/>
    </source>
</evidence>
<dbReference type="SUPFAM" id="SSF103473">
    <property type="entry name" value="MFS general substrate transporter"/>
    <property type="match status" value="1"/>
</dbReference>
<comment type="caution">
    <text evidence="11">The sequence shown here is derived from an EMBL/GenBank/DDBJ whole genome shotgun (WGS) entry which is preliminary data.</text>
</comment>
<keyword evidence="2" id="KW-0813">Transport</keyword>
<evidence type="ECO:0000256" key="5">
    <source>
        <dbReference type="ARBA" id="ARBA00022989"/>
    </source>
</evidence>
<evidence type="ECO:0000256" key="9">
    <source>
        <dbReference type="SAM" id="Phobius"/>
    </source>
</evidence>
<dbReference type="PANTHER" id="PTHR11662">
    <property type="entry name" value="SOLUTE CARRIER FAMILY 17"/>
    <property type="match status" value="1"/>
</dbReference>
<feature type="region of interest" description="Disordered" evidence="8">
    <location>
        <begin position="523"/>
        <end position="567"/>
    </location>
</feature>
<feature type="region of interest" description="Disordered" evidence="8">
    <location>
        <begin position="237"/>
        <end position="256"/>
    </location>
</feature>
<dbReference type="STRING" id="3076.A0A2P6TNR5"/>
<sequence length="567" mass="58615">MGHDGDLGVGAPEREGEGGLPPLPLPSPAAQAIEGVQQQWASLAGKYKLVLATSLSFVICNMDKVNISVAIIPMAQDFGWSPTVAGLVQSSFFYGYLLSQIPGGYAASLWGGRTVLPAGVGLWSAATAGVPLLAGTLPGLFLSRALVGLGEGVAPSAATDLVARSIPTDQRSRAISFIFGGLHVGSLLGLVLAPLCIERFGWPSVFYLFGGLGLVWCLWWEKLVEEVRATEPDLVAALTSADGPPDPDHAAQQKQQQQLGDSAVRLASTGAAAAATTAAAEEAGSAGHGGHGGVIDARQKVPWRAFVRNSPLRALAYTHFCNNWFHYTMLAWLPTYFSDSLSLNLARAAQVSLLPPVAAIAASALAGPSADALISRGVPVETVRKASQCLAFLGPAACLGAASFMESGPASVALVTLALGLASFSLAGLYSNHPDLSPRYASVLLGITNTTGALPGIVGVATTGWLFDQTGSWGLALFAPSIFFFLTGSAAYVKWGSADRQNFTEEEANQPLALELWFRSLLPSSSSGVDSSSDSSQEDGLAGDDGAAADGAEASSRADSRNKAKSE</sequence>
<comment type="similarity">
    <text evidence="7">Belongs to the major facilitator superfamily. Sodium/anion cotransporter (TC 2.A.1.14) family.</text>
</comment>
<dbReference type="CDD" id="cd17380">
    <property type="entry name" value="MFS_SLC17A9_like"/>
    <property type="match status" value="1"/>
</dbReference>
<feature type="transmembrane region" description="Helical" evidence="9">
    <location>
        <begin position="443"/>
        <end position="467"/>
    </location>
</feature>
<dbReference type="FunFam" id="1.20.1250.20:FF:000272">
    <property type="entry name" value="Probable anion transporter 6, chloroplastic"/>
    <property type="match status" value="1"/>
</dbReference>
<feature type="compositionally biased region" description="Basic and acidic residues" evidence="8">
    <location>
        <begin position="1"/>
        <end position="17"/>
    </location>
</feature>
<comment type="subcellular location">
    <subcellularLocation>
        <location evidence="1">Membrane</location>
        <topology evidence="1">Multi-pass membrane protein</topology>
    </subcellularLocation>
</comment>
<evidence type="ECO:0000313" key="11">
    <source>
        <dbReference type="EMBL" id="PRW50980.1"/>
    </source>
</evidence>
<evidence type="ECO:0000256" key="4">
    <source>
        <dbReference type="ARBA" id="ARBA00022847"/>
    </source>
</evidence>
<keyword evidence="5 9" id="KW-1133">Transmembrane helix</keyword>
<feature type="region of interest" description="Disordered" evidence="8">
    <location>
        <begin position="1"/>
        <end position="24"/>
    </location>
</feature>
<evidence type="ECO:0000256" key="2">
    <source>
        <dbReference type="ARBA" id="ARBA00022448"/>
    </source>
</evidence>
<evidence type="ECO:0000256" key="7">
    <source>
        <dbReference type="ARBA" id="ARBA00024362"/>
    </source>
</evidence>
<feature type="transmembrane region" description="Helical" evidence="9">
    <location>
        <begin position="473"/>
        <end position="493"/>
    </location>
</feature>
<feature type="domain" description="Major facilitator superfamily (MFS) profile" evidence="10">
    <location>
        <begin position="49"/>
        <end position="499"/>
    </location>
</feature>
<keyword evidence="3 9" id="KW-0812">Transmembrane</keyword>
<dbReference type="InterPro" id="IPR044777">
    <property type="entry name" value="SLC17A9-like"/>
</dbReference>